<reference evidence="2" key="1">
    <citation type="submission" date="2016-04" db="EMBL/GenBank/DDBJ databases">
        <authorList>
            <person name="Gasior T."/>
        </authorList>
    </citation>
    <scope>NUCLEOTIDE SEQUENCE [LARGE SCALE GENOMIC DNA]</scope>
</reference>
<proteinExistence type="predicted"/>
<accession>A0A1X9I9C8</accession>
<evidence type="ECO:0000313" key="1">
    <source>
        <dbReference type="EMBL" id="ANT44700.1"/>
    </source>
</evidence>
<keyword evidence="2" id="KW-1185">Reference proteome</keyword>
<dbReference type="Pfam" id="PF25682">
    <property type="entry name" value="Phage_VG64"/>
    <property type="match status" value="1"/>
</dbReference>
<evidence type="ECO:0000313" key="2">
    <source>
        <dbReference type="Proteomes" id="UP000224459"/>
    </source>
</evidence>
<dbReference type="InterPro" id="IPR058243">
    <property type="entry name" value="Phage_VG64"/>
</dbReference>
<evidence type="ECO:0008006" key="3">
    <source>
        <dbReference type="Google" id="ProtNLM"/>
    </source>
</evidence>
<dbReference type="PROSITE" id="PS51257">
    <property type="entry name" value="PROKAR_LIPOPROTEIN"/>
    <property type="match status" value="1"/>
</dbReference>
<protein>
    <recommendedName>
        <fullName evidence="3">Lipoprotein</fullName>
    </recommendedName>
</protein>
<organism evidence="1 2">
    <name type="scientific">Staphylococcus phage vB_SscM-1</name>
    <dbReference type="NCBI Taxonomy" id="1868844"/>
    <lineage>
        <taxon>Viruses</taxon>
        <taxon>Duplodnaviria</taxon>
        <taxon>Heunggongvirae</taxon>
        <taxon>Uroviricota</taxon>
        <taxon>Caudoviricetes</taxon>
        <taxon>Herelleviridae</taxon>
        <taxon>Twortvirinae</taxon>
        <taxon>Sciuriunavirus</taxon>
        <taxon>Sciuriunavirus SscM1</taxon>
    </lineage>
</organism>
<name>A0A1X9I9C8_9CAUD</name>
<dbReference type="Proteomes" id="UP000224459">
    <property type="component" value="Segment"/>
</dbReference>
<dbReference type="EMBL" id="KX171212">
    <property type="protein sequence ID" value="ANT44700.1"/>
    <property type="molecule type" value="Genomic_DNA"/>
</dbReference>
<sequence length="127" mass="14505">MKKLLVIVTLLVLVLSGCSQADRVSSNMSKESDNFNVVRKVTVINAIKNDVIFQMSGRMSIKADKEDDQLEIVVEEKDGKYQKHIIGLSDNVSYVVEDVTTKNVSKYQYEINYNPKMWVPVKPDYKD</sequence>
<gene>
    <name evidence="1" type="ORF">vB_SscM-1_037</name>
</gene>